<evidence type="ECO:0000313" key="6">
    <source>
        <dbReference type="Proteomes" id="UP001141434"/>
    </source>
</evidence>
<comment type="caution">
    <text evidence="4">The sequence shown here is derived from an EMBL/GenBank/DDBJ whole genome shotgun (WGS) entry which is preliminary data.</text>
</comment>
<evidence type="ECO:0000313" key="4">
    <source>
        <dbReference type="EMBL" id="KAJ5111733.1"/>
    </source>
</evidence>
<reference evidence="4" key="2">
    <citation type="journal article" date="2023" name="IMA Fungus">
        <title>Comparative genomic study of the Penicillium genus elucidates a diverse pangenome and 15 lateral gene transfer events.</title>
        <authorList>
            <person name="Petersen C."/>
            <person name="Sorensen T."/>
            <person name="Nielsen M.R."/>
            <person name="Sondergaard T.E."/>
            <person name="Sorensen J.L."/>
            <person name="Fitzpatrick D.A."/>
            <person name="Frisvad J.C."/>
            <person name="Nielsen K.L."/>
        </authorList>
    </citation>
    <scope>NUCLEOTIDE SEQUENCE</scope>
    <source>
        <strain evidence="4">IBT 34128</strain>
    </source>
</reference>
<dbReference type="EMBL" id="JAPMSZ010000002">
    <property type="protein sequence ID" value="KAJ5111733.1"/>
    <property type="molecule type" value="Genomic_DNA"/>
</dbReference>
<feature type="compositionally biased region" description="Basic residues" evidence="2">
    <location>
        <begin position="795"/>
        <end position="805"/>
    </location>
</feature>
<keyword evidence="1" id="KW-0175">Coiled coil</keyword>
<gene>
    <name evidence="3" type="ORF">NUU61_001302</name>
    <name evidence="4" type="ORF">NUU61_001363</name>
    <name evidence="5" type="ORF">NUU61_001571</name>
</gene>
<feature type="compositionally biased region" description="Basic and acidic residues" evidence="2">
    <location>
        <begin position="846"/>
        <end position="857"/>
    </location>
</feature>
<dbReference type="OrthoDB" id="4774651at2759"/>
<dbReference type="Proteomes" id="UP001141434">
    <property type="component" value="Unassembled WGS sequence"/>
</dbReference>
<name>A0A9W9KN86_9EURO</name>
<reference evidence="4" key="1">
    <citation type="submission" date="2022-11" db="EMBL/GenBank/DDBJ databases">
        <authorList>
            <person name="Petersen C."/>
        </authorList>
    </citation>
    <scope>NUCLEOTIDE SEQUENCE</scope>
    <source>
        <strain evidence="4">IBT 34128</strain>
    </source>
</reference>
<dbReference type="GeneID" id="81391052"/>
<proteinExistence type="predicted"/>
<feature type="region of interest" description="Disordered" evidence="2">
    <location>
        <begin position="762"/>
        <end position="857"/>
    </location>
</feature>
<evidence type="ECO:0000256" key="2">
    <source>
        <dbReference type="SAM" id="MobiDB-lite"/>
    </source>
</evidence>
<dbReference type="RefSeq" id="XP_056515151.1">
    <property type="nucleotide sequence ID" value="XM_056651884.1"/>
</dbReference>
<keyword evidence="6" id="KW-1185">Reference proteome</keyword>
<protein>
    <submittedName>
        <fullName evidence="4">Uncharacterized protein</fullName>
    </submittedName>
</protein>
<accession>A0A9W9KN86</accession>
<evidence type="ECO:0000313" key="5">
    <source>
        <dbReference type="EMBL" id="KAJ5111941.1"/>
    </source>
</evidence>
<evidence type="ECO:0000256" key="1">
    <source>
        <dbReference type="SAM" id="Coils"/>
    </source>
</evidence>
<dbReference type="EMBL" id="JAPMSZ010000002">
    <property type="protein sequence ID" value="KAJ5111941.1"/>
    <property type="molecule type" value="Genomic_DNA"/>
</dbReference>
<dbReference type="EMBL" id="JAPMSZ010000002">
    <property type="protein sequence ID" value="KAJ5111672.1"/>
    <property type="molecule type" value="Genomic_DNA"/>
</dbReference>
<organism evidence="4 6">
    <name type="scientific">Penicillium alfredii</name>
    <dbReference type="NCBI Taxonomy" id="1506179"/>
    <lineage>
        <taxon>Eukaryota</taxon>
        <taxon>Fungi</taxon>
        <taxon>Dikarya</taxon>
        <taxon>Ascomycota</taxon>
        <taxon>Pezizomycotina</taxon>
        <taxon>Eurotiomycetes</taxon>
        <taxon>Eurotiomycetidae</taxon>
        <taxon>Eurotiales</taxon>
        <taxon>Aspergillaceae</taxon>
        <taxon>Penicillium</taxon>
    </lineage>
</organism>
<sequence>MDAQTNPDQWLAHEHNTIYSLLYRDWDDREEIERETAQIEEFERWRVEFNEALGRVEEESIPERPRPPPGAIPLTNGHNDAVSAMVIDHQDFLPEYPPTHEFGYAIVINLSGEHEETLKDRDRIIKRMTEVQYSYSMQGSIIQCFNSFLNCQTEKRRFHCTGVRACEYLDPELRNMYHNHVSESTWRAIQRKRIHLQRVETVTKKQRAALAMYFASLGRFEKRNCCGTSFNDTCALIFGYHKEMTIPGVFIPFIACRNSTPSSDTPSSNEHFFYNLQQRMNDMDTEHLRDIIQGSSERSFEMCAEIEQRKGRKNRCRVPHPQAQGNFEVLPCKVQFCTYIPLDLVRTPYIIWYSRGEEHTHPPPPPDKAPQTILDDVLALIKRMQAPEMTLSSFLKSPALKEFCAEFETETLSGVHASFVKYDRFSALIAKQRALDFPQGRDLNGVLFQYNHHEHFKEYVRKIYQDERYGNIIICGFDPQIRFMATLPSYEVDMSYKRVRGPFNEVTFATFVDRIGQGKIITLLRVLTDRKEDAHTYEAIFTYAYELVGEVTGRPAQFYYLHNTGLKAIVFDMDWAQFKGFGLFLQKQDPRKRPWDWQCRNIVMFCHVHFLRTVSRLVPANHGQIFQSSRTRLNAILSAKSEAEYYEIIDLIIEHEEDEKFKDWATHKAHPVIAAGLNKACSLIDPEFYDTFRNSTNAVEQTHWKSYFTGIYTSLLGAIRGDLDQHDVDQMSALETFGTSISWRDSSQIGRFLNHLARDHANRQKRRREAYEDTLQSEDSIDEGILQEADSSGHIRPRSRSRGRGQSRSQSRSVTPRRSQSRARASSTPDSGGLRRTAAANSYAESQREEISVSAREQRFQAETAKIEADNRERQLRLEREEIQLQLERAEMQIRLRQLQEQN</sequence>
<evidence type="ECO:0000313" key="3">
    <source>
        <dbReference type="EMBL" id="KAJ5111672.1"/>
    </source>
</evidence>
<dbReference type="AlphaFoldDB" id="A0A9W9KN86"/>
<feature type="coiled-coil region" evidence="1">
    <location>
        <begin position="862"/>
        <end position="902"/>
    </location>
</feature>